<evidence type="ECO:0000256" key="3">
    <source>
        <dbReference type="ARBA" id="ARBA00022692"/>
    </source>
</evidence>
<dbReference type="GO" id="GO:0016020">
    <property type="term" value="C:membrane"/>
    <property type="evidence" value="ECO:0007669"/>
    <property type="project" value="UniProtKB-SubCell"/>
</dbReference>
<evidence type="ECO:0000256" key="4">
    <source>
        <dbReference type="ARBA" id="ARBA00022989"/>
    </source>
</evidence>
<organism evidence="7 8">
    <name type="scientific">Phytophthora boehmeriae</name>
    <dbReference type="NCBI Taxonomy" id="109152"/>
    <lineage>
        <taxon>Eukaryota</taxon>
        <taxon>Sar</taxon>
        <taxon>Stramenopiles</taxon>
        <taxon>Oomycota</taxon>
        <taxon>Peronosporomycetes</taxon>
        <taxon>Peronosporales</taxon>
        <taxon>Peronosporaceae</taxon>
        <taxon>Phytophthora</taxon>
    </lineage>
</organism>
<dbReference type="Pfam" id="PF03092">
    <property type="entry name" value="BT1"/>
    <property type="match status" value="1"/>
</dbReference>
<keyword evidence="3 6" id="KW-0812">Transmembrane</keyword>
<feature type="transmembrane region" description="Helical" evidence="6">
    <location>
        <begin position="419"/>
        <end position="441"/>
    </location>
</feature>
<evidence type="ECO:0000313" key="7">
    <source>
        <dbReference type="EMBL" id="KAG7401992.1"/>
    </source>
</evidence>
<proteinExistence type="predicted"/>
<name>A0A8T1X742_9STRA</name>
<evidence type="ECO:0000256" key="5">
    <source>
        <dbReference type="ARBA" id="ARBA00023136"/>
    </source>
</evidence>
<feature type="transmembrane region" description="Helical" evidence="6">
    <location>
        <begin position="47"/>
        <end position="66"/>
    </location>
</feature>
<gene>
    <name evidence="7" type="ORF">PHYBOEH_008513</name>
</gene>
<keyword evidence="5 6" id="KW-0472">Membrane</keyword>
<dbReference type="AlphaFoldDB" id="A0A8T1X742"/>
<keyword evidence="2" id="KW-0813">Transport</keyword>
<evidence type="ECO:0000256" key="1">
    <source>
        <dbReference type="ARBA" id="ARBA00004141"/>
    </source>
</evidence>
<comment type="subcellular location">
    <subcellularLocation>
        <location evidence="1">Membrane</location>
        <topology evidence="1">Multi-pass membrane protein</topology>
    </subcellularLocation>
</comment>
<comment type="caution">
    <text evidence="7">The sequence shown here is derived from an EMBL/GenBank/DDBJ whole genome shotgun (WGS) entry which is preliminary data.</text>
</comment>
<dbReference type="PANTHER" id="PTHR31585:SF0">
    <property type="entry name" value="FOLATE-BIOPTERIN TRANSPORTER 1, CHLOROPLASTIC"/>
    <property type="match status" value="1"/>
</dbReference>
<protein>
    <recommendedName>
        <fullName evidence="9">Folate-Biopterin Transporter (FBT) family</fullName>
    </recommendedName>
</protein>
<feature type="transmembrane region" description="Helical" evidence="6">
    <location>
        <begin position="309"/>
        <end position="327"/>
    </location>
</feature>
<keyword evidence="4 6" id="KW-1133">Transmembrane helix</keyword>
<feature type="transmembrane region" description="Helical" evidence="6">
    <location>
        <begin position="144"/>
        <end position="163"/>
    </location>
</feature>
<dbReference type="OrthoDB" id="754047at2759"/>
<feature type="transmembrane region" description="Helical" evidence="6">
    <location>
        <begin position="240"/>
        <end position="259"/>
    </location>
</feature>
<feature type="transmembrane region" description="Helical" evidence="6">
    <location>
        <begin position="78"/>
        <end position="106"/>
    </location>
</feature>
<evidence type="ECO:0008006" key="9">
    <source>
        <dbReference type="Google" id="ProtNLM"/>
    </source>
</evidence>
<keyword evidence="8" id="KW-1185">Reference proteome</keyword>
<sequence length="487" mass="53865">MTAKPAQVPLALLALYFLHAFFMTFPMTAYGEWLFDVIHMPPATTTLYYSVSFFPWNLKPLYGLLSDSLPLFGYRRKSYIVICEVCAALSLVLTVCYVHSIAGAFVVKFVDAVAEAFAQLMLGIFLVGLTAGDATSRSSAHVQSWANGIKNVASIAALVLGIPVYQDKTIKPQQVIGWTSVLPLSAAAVCLFGLKETPVLEVAWNDVPHEEVDKEETTWRDSAAEWWALLKRELQHKMELIVPVLPPMFFFFLCNALPSDGTVWYQYTFSLLENERECFQYMSLAGMVGRFLSCISYAKWCTNRNVRSVFFFSTVCSVMAGLPRLLLAPPMVELPVPVCTFSTAESFITSFTSEFALLQLLVVATYYCPANPDVQGLTYALYLSFMDFGGVVSGVLTSILVSMLGIVPDPVTKVVDWSPLWIVVVVSSVGQLLVLVFLSVLPEKVDTAENTNVGGSYLKPRTLTAYSDGPENLPLLSDSEEYDDVRV</sequence>
<reference evidence="7" key="1">
    <citation type="submission" date="2021-02" db="EMBL/GenBank/DDBJ databases">
        <authorList>
            <person name="Palmer J.M."/>
        </authorList>
    </citation>
    <scope>NUCLEOTIDE SEQUENCE</scope>
    <source>
        <strain evidence="7">SCRP23</strain>
    </source>
</reference>
<feature type="transmembrane region" description="Helical" evidence="6">
    <location>
        <begin position="175"/>
        <end position="194"/>
    </location>
</feature>
<feature type="transmembrane region" description="Helical" evidence="6">
    <location>
        <begin position="380"/>
        <end position="407"/>
    </location>
</feature>
<evidence type="ECO:0000256" key="2">
    <source>
        <dbReference type="ARBA" id="ARBA00022448"/>
    </source>
</evidence>
<dbReference type="PANTHER" id="PTHR31585">
    <property type="entry name" value="FOLATE-BIOPTERIN TRANSPORTER 1, CHLOROPLASTIC"/>
    <property type="match status" value="1"/>
</dbReference>
<dbReference type="Proteomes" id="UP000693981">
    <property type="component" value="Unassembled WGS sequence"/>
</dbReference>
<dbReference type="InterPro" id="IPR039309">
    <property type="entry name" value="BT1"/>
</dbReference>
<feature type="transmembrane region" description="Helical" evidence="6">
    <location>
        <begin position="112"/>
        <end position="132"/>
    </location>
</feature>
<evidence type="ECO:0000313" key="8">
    <source>
        <dbReference type="Proteomes" id="UP000693981"/>
    </source>
</evidence>
<evidence type="ECO:0000256" key="6">
    <source>
        <dbReference type="SAM" id="Phobius"/>
    </source>
</evidence>
<dbReference type="EMBL" id="JAGDFL010000005">
    <property type="protein sequence ID" value="KAG7401992.1"/>
    <property type="molecule type" value="Genomic_DNA"/>
</dbReference>
<feature type="transmembrane region" description="Helical" evidence="6">
    <location>
        <begin position="347"/>
        <end position="368"/>
    </location>
</feature>
<feature type="transmembrane region" description="Helical" evidence="6">
    <location>
        <begin position="279"/>
        <end position="297"/>
    </location>
</feature>
<accession>A0A8T1X742</accession>